<dbReference type="GO" id="GO:0022625">
    <property type="term" value="C:cytosolic large ribosomal subunit"/>
    <property type="evidence" value="ECO:0007669"/>
    <property type="project" value="TreeGrafter"/>
</dbReference>
<dbReference type="InterPro" id="IPR036394">
    <property type="entry name" value="Ribosomal_uL22_sf"/>
</dbReference>
<keyword evidence="3" id="KW-0694">RNA-binding</keyword>
<evidence type="ECO:0000256" key="4">
    <source>
        <dbReference type="ARBA" id="ARBA00022980"/>
    </source>
</evidence>
<dbReference type="HAMAP" id="MF_01331_B">
    <property type="entry name" value="Ribosomal_uL22_B"/>
    <property type="match status" value="1"/>
</dbReference>
<dbReference type="PANTHER" id="PTHR13501">
    <property type="entry name" value="CHLOROPLAST 50S RIBOSOMAL PROTEIN L22-RELATED"/>
    <property type="match status" value="1"/>
</dbReference>
<dbReference type="GO" id="GO:0006412">
    <property type="term" value="P:translation"/>
    <property type="evidence" value="ECO:0007669"/>
    <property type="project" value="InterPro"/>
</dbReference>
<dbReference type="NCBIfam" id="TIGR01044">
    <property type="entry name" value="rplV_bact"/>
    <property type="match status" value="1"/>
</dbReference>
<evidence type="ECO:0000256" key="1">
    <source>
        <dbReference type="ARBA" id="ARBA00009451"/>
    </source>
</evidence>
<comment type="similarity">
    <text evidence="1">Belongs to the universal ribosomal protein uL22 family.</text>
</comment>
<dbReference type="GO" id="GO:0019843">
    <property type="term" value="F:rRNA binding"/>
    <property type="evidence" value="ECO:0007669"/>
    <property type="project" value="UniProtKB-KW"/>
</dbReference>
<dbReference type="GO" id="GO:0003735">
    <property type="term" value="F:structural constituent of ribosome"/>
    <property type="evidence" value="ECO:0007669"/>
    <property type="project" value="InterPro"/>
</dbReference>
<evidence type="ECO:0000256" key="5">
    <source>
        <dbReference type="ARBA" id="ARBA00023274"/>
    </source>
</evidence>
<dbReference type="Gene3D" id="3.90.470.10">
    <property type="entry name" value="Ribosomal protein L22/L17"/>
    <property type="match status" value="1"/>
</dbReference>
<keyword evidence="4" id="KW-0689">Ribosomal protein</keyword>
<dbReference type="Pfam" id="PF00237">
    <property type="entry name" value="Ribosomal_L22"/>
    <property type="match status" value="1"/>
</dbReference>
<name>A0A381QFD1_9ZZZZ</name>
<sequence length="113" mass="12732">MEAKAISRYNKQSARKVRKTLDKVRGFKVGVAIDFLHFSPEKASVVIEKTIRSAIANLMQIEGNNELDPDSFEIKEAYVNQGPVMKRFRAASMGRASRLRRPTSHLTIVLTAK</sequence>
<reference evidence="6" key="1">
    <citation type="submission" date="2018-05" db="EMBL/GenBank/DDBJ databases">
        <authorList>
            <person name="Lanie J.A."/>
            <person name="Ng W.-L."/>
            <person name="Kazmierczak K.M."/>
            <person name="Andrzejewski T.M."/>
            <person name="Davidsen T.M."/>
            <person name="Wayne K.J."/>
            <person name="Tettelin H."/>
            <person name="Glass J.I."/>
            <person name="Rusch D."/>
            <person name="Podicherti R."/>
            <person name="Tsui H.-C.T."/>
            <person name="Winkler M.E."/>
        </authorList>
    </citation>
    <scope>NUCLEOTIDE SEQUENCE</scope>
</reference>
<accession>A0A381QFD1</accession>
<dbReference type="InterPro" id="IPR005727">
    <property type="entry name" value="Ribosomal_uL22_bac/chlpt-type"/>
</dbReference>
<evidence type="ECO:0000313" key="6">
    <source>
        <dbReference type="EMBL" id="SUZ77698.1"/>
    </source>
</evidence>
<dbReference type="PANTHER" id="PTHR13501:SF8">
    <property type="entry name" value="LARGE RIBOSOMAL SUBUNIT PROTEIN UL22M"/>
    <property type="match status" value="1"/>
</dbReference>
<keyword evidence="5" id="KW-0687">Ribonucleoprotein</keyword>
<gene>
    <name evidence="6" type="ORF">METZ01_LOCUS30552</name>
</gene>
<evidence type="ECO:0008006" key="7">
    <source>
        <dbReference type="Google" id="ProtNLM"/>
    </source>
</evidence>
<proteinExistence type="inferred from homology"/>
<evidence type="ECO:0000256" key="3">
    <source>
        <dbReference type="ARBA" id="ARBA00022884"/>
    </source>
</evidence>
<dbReference type="EMBL" id="UINC01001326">
    <property type="protein sequence ID" value="SUZ77698.1"/>
    <property type="molecule type" value="Genomic_DNA"/>
</dbReference>
<dbReference type="CDD" id="cd00336">
    <property type="entry name" value="Ribosomal_L22"/>
    <property type="match status" value="1"/>
</dbReference>
<organism evidence="6">
    <name type="scientific">marine metagenome</name>
    <dbReference type="NCBI Taxonomy" id="408172"/>
    <lineage>
        <taxon>unclassified sequences</taxon>
        <taxon>metagenomes</taxon>
        <taxon>ecological metagenomes</taxon>
    </lineage>
</organism>
<dbReference type="InterPro" id="IPR001063">
    <property type="entry name" value="Ribosomal_uL22"/>
</dbReference>
<dbReference type="AlphaFoldDB" id="A0A381QFD1"/>
<protein>
    <recommendedName>
        <fullName evidence="7">50S ribosomal protein L22</fullName>
    </recommendedName>
</protein>
<keyword evidence="2" id="KW-0699">rRNA-binding</keyword>
<dbReference type="SUPFAM" id="SSF54843">
    <property type="entry name" value="Ribosomal protein L22"/>
    <property type="match status" value="1"/>
</dbReference>
<evidence type="ECO:0000256" key="2">
    <source>
        <dbReference type="ARBA" id="ARBA00022730"/>
    </source>
</evidence>
<dbReference type="InterPro" id="IPR047867">
    <property type="entry name" value="Ribosomal_uL22_bac/org-type"/>
</dbReference>